<evidence type="ECO:0000259" key="6">
    <source>
        <dbReference type="PROSITE" id="PS51526"/>
    </source>
</evidence>
<evidence type="ECO:0000256" key="3">
    <source>
        <dbReference type="ARBA" id="ARBA00023125"/>
    </source>
</evidence>
<dbReference type="InterPro" id="IPR036390">
    <property type="entry name" value="WH_DNA-bd_sf"/>
</dbReference>
<dbReference type="Pfam" id="PF02257">
    <property type="entry name" value="RFX_DNA_binding"/>
    <property type="match status" value="1"/>
</dbReference>
<dbReference type="OrthoDB" id="10056949at2759"/>
<dbReference type="GeneID" id="25261069"/>
<dbReference type="GO" id="GO:0000978">
    <property type="term" value="F:RNA polymerase II cis-regulatory region sequence-specific DNA binding"/>
    <property type="evidence" value="ECO:0007669"/>
    <property type="project" value="TreeGrafter"/>
</dbReference>
<name>A0A098VLR3_9MICR</name>
<dbReference type="FunFam" id="1.10.10.10:FF:000017">
    <property type="entry name" value="transcription factor RFX3 isoform X1"/>
    <property type="match status" value="1"/>
</dbReference>
<proteinExistence type="predicted"/>
<dbReference type="SUPFAM" id="SSF46785">
    <property type="entry name" value="Winged helix' DNA-binding domain"/>
    <property type="match status" value="1"/>
</dbReference>
<protein>
    <submittedName>
        <fullName evidence="7">RFX DNA-binding domain-containing protein</fullName>
    </submittedName>
</protein>
<evidence type="ECO:0000313" key="7">
    <source>
        <dbReference type="EMBL" id="KGG50042.1"/>
    </source>
</evidence>
<feature type="domain" description="RFX-type winged-helix" evidence="6">
    <location>
        <begin position="222"/>
        <end position="297"/>
    </location>
</feature>
<comment type="subcellular location">
    <subcellularLocation>
        <location evidence="1">Nucleus</location>
    </subcellularLocation>
</comment>
<dbReference type="GO" id="GO:0005634">
    <property type="term" value="C:nucleus"/>
    <property type="evidence" value="ECO:0007669"/>
    <property type="project" value="UniProtKB-SubCell"/>
</dbReference>
<comment type="caution">
    <text evidence="7">The sequence shown here is derived from an EMBL/GenBank/DDBJ whole genome shotgun (WGS) entry which is preliminary data.</text>
</comment>
<dbReference type="RefSeq" id="XP_013236478.1">
    <property type="nucleotide sequence ID" value="XM_013381024.1"/>
</dbReference>
<keyword evidence="5" id="KW-0539">Nucleus</keyword>
<gene>
    <name evidence="7" type="ORF">DI09_91p30</name>
</gene>
<dbReference type="InterPro" id="IPR003150">
    <property type="entry name" value="DNA-bd_RFX"/>
</dbReference>
<keyword evidence="2" id="KW-0805">Transcription regulation</keyword>
<dbReference type="GO" id="GO:0000981">
    <property type="term" value="F:DNA-binding transcription factor activity, RNA polymerase II-specific"/>
    <property type="evidence" value="ECO:0007669"/>
    <property type="project" value="TreeGrafter"/>
</dbReference>
<dbReference type="Proteomes" id="UP000029725">
    <property type="component" value="Unassembled WGS sequence"/>
</dbReference>
<dbReference type="PANTHER" id="PTHR12619">
    <property type="entry name" value="RFX TRANSCRIPTION FACTOR FAMILY"/>
    <property type="match status" value="1"/>
</dbReference>
<dbReference type="HOGENOM" id="CLU_311231_0_0_1"/>
<accession>A0A098VLR3</accession>
<evidence type="ECO:0000256" key="5">
    <source>
        <dbReference type="ARBA" id="ARBA00023242"/>
    </source>
</evidence>
<dbReference type="VEuPathDB" id="MicrosporidiaDB:DI09_91p30"/>
<organism evidence="7 8">
    <name type="scientific">Mitosporidium daphniae</name>
    <dbReference type="NCBI Taxonomy" id="1485682"/>
    <lineage>
        <taxon>Eukaryota</taxon>
        <taxon>Fungi</taxon>
        <taxon>Fungi incertae sedis</taxon>
        <taxon>Microsporidia</taxon>
        <taxon>Mitosporidium</taxon>
    </lineage>
</organism>
<dbReference type="PROSITE" id="PS51526">
    <property type="entry name" value="RFX_DBD"/>
    <property type="match status" value="1"/>
</dbReference>
<sequence length="944" mass="103345">MMTSDYIQEDQEAISLKIFGAADIIINSPPSAHSSFHTNFHSAFLTHSPRTSFTSSAPLSNFAFPSDFQAPFAQPGTALSLMAPTSTASISHEQTAALLSSNHYFSSAEYSTSTLDTPDYGESTSVDFPLSTSIDFGGSQTEFIGSPEYISLSSTSFSTAPFECLSAPPSFGMMGHTGNGHNMIVDYVTPSGGPTWHHHQYGSEQGAPISSMTAIKGKSPYVVLWLQSHFESSEGVSMPRSLLYTHYYESCVADSIEPVNAASFGKIIRSVFPNLRTRRLGTRGHSKYHYYGIRMKAPMSTAEAAPALSSPVPNTGFGSSSYGAGTGTVETVDSIPHSIKSHFTIRPSRNRQTSSPVTIYSLATGGLSCVTANPPSIDRFAARLHMAAPDALPIEHGDLFRLGLQHHTTLLLSLILREEYLQFEEEFTLYWLGVFPKSFPEFQASNANQTNSVSEISCFFPSQKSENRSPGTRLYQSILSMIQRFDATSLAVIQECFLASFWTNGITQAQLENVRLFCTKTLPGLITMLVKGYFSARDLENVQFDVNGWPTGQPWHTPATLPSKLLVVKLEFFKKLSMMLLKRVSLHSLATTLRSANGVVIGTAATKCDFSSSACTNRSPSASLSAPGSAELRRLARAAVREAASELQRHVSHERDCGLRAQAFALGTDPSLSASFSRSIDEMDASFIPEEILAQFITSMELIFGDDQLDWDAWASFLDSCVDYEASEDTREGEENCRHLDAAAKRKNGALPNIGPISYGELERMQRHLQNLLIQWSFVIAIFMDQLFATRDHKKVEGSCARDEEILAEYLHFDQGACEAATPVGDGASEVVVAQPAPAASTTPLSLFETVRLLTEEYLLYLVEQRLDELRDACASSSTSGLIGFVMEPNFLCLKSASRRREKRTRKKTFDESLTAMEPVECAFIQGLSITDATLTCGPLRSLS</sequence>
<evidence type="ECO:0000313" key="8">
    <source>
        <dbReference type="Proteomes" id="UP000029725"/>
    </source>
</evidence>
<dbReference type="Gene3D" id="1.10.10.10">
    <property type="entry name" value="Winged helix-like DNA-binding domain superfamily/Winged helix DNA-binding domain"/>
    <property type="match status" value="1"/>
</dbReference>
<dbReference type="InterPro" id="IPR039779">
    <property type="entry name" value="RFX-like"/>
</dbReference>
<dbReference type="PANTHER" id="PTHR12619:SF5">
    <property type="entry name" value="TRANSCRIPTION FACTOR RFX4"/>
    <property type="match status" value="1"/>
</dbReference>
<keyword evidence="3 7" id="KW-0238">DNA-binding</keyword>
<evidence type="ECO:0000256" key="4">
    <source>
        <dbReference type="ARBA" id="ARBA00023163"/>
    </source>
</evidence>
<dbReference type="InterPro" id="IPR036388">
    <property type="entry name" value="WH-like_DNA-bd_sf"/>
</dbReference>
<evidence type="ECO:0000256" key="1">
    <source>
        <dbReference type="ARBA" id="ARBA00004123"/>
    </source>
</evidence>
<keyword evidence="8" id="KW-1185">Reference proteome</keyword>
<reference evidence="7 8" key="1">
    <citation type="submission" date="2014-04" db="EMBL/GenBank/DDBJ databases">
        <title>A new species of microsporidia sheds light on the evolution of extreme parasitism.</title>
        <authorList>
            <person name="Haag K.L."/>
            <person name="James T.Y."/>
            <person name="Larsson R."/>
            <person name="Schaer T.M."/>
            <person name="Refardt D."/>
            <person name="Pombert J.-F."/>
            <person name="Ebert D."/>
        </authorList>
    </citation>
    <scope>NUCLEOTIDE SEQUENCE [LARGE SCALE GENOMIC DNA]</scope>
    <source>
        <strain evidence="7 8">UGP3</strain>
        <tissue evidence="7">Spores</tissue>
    </source>
</reference>
<dbReference type="EMBL" id="JMKJ01000603">
    <property type="protein sequence ID" value="KGG50042.1"/>
    <property type="molecule type" value="Genomic_DNA"/>
</dbReference>
<dbReference type="AlphaFoldDB" id="A0A098VLR3"/>
<evidence type="ECO:0000256" key="2">
    <source>
        <dbReference type="ARBA" id="ARBA00023015"/>
    </source>
</evidence>
<keyword evidence="4" id="KW-0804">Transcription</keyword>